<reference evidence="2 3" key="1">
    <citation type="submission" date="2020-08" db="EMBL/GenBank/DDBJ databases">
        <title>Description of novel Flavobacterium F-380 isolate.</title>
        <authorList>
            <person name="Saticioglu I.B."/>
            <person name="Duman M."/>
            <person name="Altun S."/>
        </authorList>
    </citation>
    <scope>NUCLEOTIDE SEQUENCE [LARGE SCALE GENOMIC DNA]</scope>
    <source>
        <strain evidence="2 3">F-380</strain>
    </source>
</reference>
<dbReference type="Pfam" id="PF20376">
    <property type="entry name" value="DUF6671"/>
    <property type="match status" value="1"/>
</dbReference>
<dbReference type="InterPro" id="IPR046612">
    <property type="entry name" value="DUF6671"/>
</dbReference>
<protein>
    <recommendedName>
        <fullName evidence="1">DUF6671 domain-containing protein</fullName>
    </recommendedName>
</protein>
<dbReference type="Proteomes" id="UP000629963">
    <property type="component" value="Unassembled WGS sequence"/>
</dbReference>
<feature type="domain" description="DUF6671" evidence="1">
    <location>
        <begin position="62"/>
        <end position="278"/>
    </location>
</feature>
<evidence type="ECO:0000259" key="1">
    <source>
        <dbReference type="Pfam" id="PF20376"/>
    </source>
</evidence>
<keyword evidence="3" id="KW-1185">Reference proteome</keyword>
<organism evidence="2 3">
    <name type="scientific">Flavobacterium kayseriense</name>
    <dbReference type="NCBI Taxonomy" id="2764714"/>
    <lineage>
        <taxon>Bacteria</taxon>
        <taxon>Pseudomonadati</taxon>
        <taxon>Bacteroidota</taxon>
        <taxon>Flavobacteriia</taxon>
        <taxon>Flavobacteriales</taxon>
        <taxon>Flavobacteriaceae</taxon>
        <taxon>Flavobacterium</taxon>
    </lineage>
</organism>
<evidence type="ECO:0000313" key="2">
    <source>
        <dbReference type="EMBL" id="MBC5842023.1"/>
    </source>
</evidence>
<accession>A0ABR7J938</accession>
<comment type="caution">
    <text evidence="2">The sequence shown here is derived from an EMBL/GenBank/DDBJ whole genome shotgun (WGS) entry which is preliminary data.</text>
</comment>
<evidence type="ECO:0000313" key="3">
    <source>
        <dbReference type="Proteomes" id="UP000629963"/>
    </source>
</evidence>
<name>A0ABR7J938_9FLAO</name>
<sequence>MFANRKLFIATKHQKEAVILPLIEKNLGVVCFTMDDFETDNLGTFSGEILRKYDPLTTIRAKCDQGRLHSNCDLVIANEGSFGGHPSLLFAHADDELVMLKDYRNNLEIVSRELSLNTNLNAEQINNEQQLLAFAQQIQFPSHAIILKDKAKNPRQIYKGIQSEVLLLQKYRQLKTNYGQAYAETDMRAIYNPTRMNVIARAVEKLIEKINKKCPRCCIPGFDVVRVNAGLPCSSCGLPTRSILSHLNECTTCGYTQEEFYPKQKRTEDPTYCDYCNP</sequence>
<dbReference type="RefSeq" id="WP_187010525.1">
    <property type="nucleotide sequence ID" value="NZ_JACRUI010000004.1"/>
</dbReference>
<dbReference type="EMBL" id="JACRUJ010000004">
    <property type="protein sequence ID" value="MBC5842023.1"/>
    <property type="molecule type" value="Genomic_DNA"/>
</dbReference>
<proteinExistence type="predicted"/>
<gene>
    <name evidence="2" type="ORF">H8R23_11450</name>
</gene>